<evidence type="ECO:0000256" key="4">
    <source>
        <dbReference type="ARBA" id="ARBA00023136"/>
    </source>
</evidence>
<keyword evidence="2 5" id="KW-0812">Transmembrane</keyword>
<feature type="transmembrane region" description="Helical" evidence="5">
    <location>
        <begin position="37"/>
        <end position="55"/>
    </location>
</feature>
<proteinExistence type="predicted"/>
<comment type="caution">
    <text evidence="6">The sequence shown here is derived from an EMBL/GenBank/DDBJ whole genome shotgun (WGS) entry which is preliminary data.</text>
</comment>
<feature type="transmembrane region" description="Helical" evidence="5">
    <location>
        <begin position="98"/>
        <end position="118"/>
    </location>
</feature>
<sequence length="233" mass="24914">MNNTIHNILFSPFFGIVLSLATYLIGKYLFQKTKSIFCNPLLIGIILSITFLMTLNIPFEAYDKGGTILKMLISPIESIIIGIALYEQIQILKKNWFPIVVSTVVGSAFAITIVFILGKFSKLSSDLFYATLPKSVTTAIALDIGSKFGWDSSLITMMTVTTGVIGAVIAPFVVKFIKSPVAKGLGIGTASHAVGMAKAIEMGEIEGAMSGLALSLAAISTSFVIPILLLLIN</sequence>
<dbReference type="PANTHER" id="PTHR30249:SF0">
    <property type="entry name" value="PLASTIDAL GLYCOLATE_GLYCERATE TRANSLOCATOR 1, CHLOROPLASTIC"/>
    <property type="match status" value="1"/>
</dbReference>
<accession>A0ABT4DPD7</accession>
<keyword evidence="7" id="KW-1185">Reference proteome</keyword>
<dbReference type="Pfam" id="PF04172">
    <property type="entry name" value="LrgB"/>
    <property type="match status" value="1"/>
</dbReference>
<keyword evidence="3 5" id="KW-1133">Transmembrane helix</keyword>
<organism evidence="6 7">
    <name type="scientific">Fusobacterium simiae</name>
    <dbReference type="NCBI Taxonomy" id="855"/>
    <lineage>
        <taxon>Bacteria</taxon>
        <taxon>Fusobacteriati</taxon>
        <taxon>Fusobacteriota</taxon>
        <taxon>Fusobacteriia</taxon>
        <taxon>Fusobacteriales</taxon>
        <taxon>Fusobacteriaceae</taxon>
        <taxon>Fusobacterium</taxon>
    </lineage>
</organism>
<protein>
    <submittedName>
        <fullName evidence="6">LrgB family protein</fullName>
    </submittedName>
</protein>
<reference evidence="6" key="1">
    <citation type="submission" date="2022-09" db="EMBL/GenBank/DDBJ databases">
        <authorList>
            <person name="Zoaiter M."/>
        </authorList>
    </citation>
    <scope>NUCLEOTIDE SEQUENCE</scope>
    <source>
        <strain evidence="6">DSM 19848</strain>
    </source>
</reference>
<keyword evidence="4 5" id="KW-0472">Membrane</keyword>
<evidence type="ECO:0000313" key="6">
    <source>
        <dbReference type="EMBL" id="MCY7009241.1"/>
    </source>
</evidence>
<evidence type="ECO:0000256" key="1">
    <source>
        <dbReference type="ARBA" id="ARBA00004141"/>
    </source>
</evidence>
<dbReference type="EMBL" id="JAOXXL010000062">
    <property type="protein sequence ID" value="MCY7009241.1"/>
    <property type="molecule type" value="Genomic_DNA"/>
</dbReference>
<evidence type="ECO:0000256" key="3">
    <source>
        <dbReference type="ARBA" id="ARBA00022989"/>
    </source>
</evidence>
<dbReference type="RefSeq" id="WP_265152918.1">
    <property type="nucleotide sequence ID" value="NZ_JAOXXL010000062.1"/>
</dbReference>
<name>A0ABT4DPD7_FUSSI</name>
<evidence type="ECO:0000256" key="2">
    <source>
        <dbReference type="ARBA" id="ARBA00022692"/>
    </source>
</evidence>
<feature type="transmembrane region" description="Helical" evidence="5">
    <location>
        <begin position="154"/>
        <end position="174"/>
    </location>
</feature>
<dbReference type="Proteomes" id="UP001062738">
    <property type="component" value="Unassembled WGS sequence"/>
</dbReference>
<feature type="transmembrane region" description="Helical" evidence="5">
    <location>
        <begin position="67"/>
        <end position="86"/>
    </location>
</feature>
<feature type="transmembrane region" description="Helical" evidence="5">
    <location>
        <begin position="6"/>
        <end position="25"/>
    </location>
</feature>
<evidence type="ECO:0000256" key="5">
    <source>
        <dbReference type="SAM" id="Phobius"/>
    </source>
</evidence>
<dbReference type="InterPro" id="IPR007300">
    <property type="entry name" value="CidB/LrgB"/>
</dbReference>
<gene>
    <name evidence="6" type="ORF">OCK72_11475</name>
</gene>
<comment type="subcellular location">
    <subcellularLocation>
        <location evidence="1">Membrane</location>
        <topology evidence="1">Multi-pass membrane protein</topology>
    </subcellularLocation>
</comment>
<evidence type="ECO:0000313" key="7">
    <source>
        <dbReference type="Proteomes" id="UP001062738"/>
    </source>
</evidence>
<feature type="transmembrane region" description="Helical" evidence="5">
    <location>
        <begin position="212"/>
        <end position="232"/>
    </location>
</feature>
<dbReference type="PANTHER" id="PTHR30249">
    <property type="entry name" value="PUTATIVE SEROTONIN TRANSPORTER"/>
    <property type="match status" value="1"/>
</dbReference>